<feature type="domain" description="SWIM-type" evidence="3">
    <location>
        <begin position="50"/>
        <end position="89"/>
    </location>
</feature>
<dbReference type="InterPro" id="IPR049730">
    <property type="entry name" value="SNF2/RAD54-like_C"/>
</dbReference>
<dbReference type="Gene3D" id="3.40.50.10810">
    <property type="entry name" value="Tandem AAA-ATPase domain"/>
    <property type="match status" value="1"/>
</dbReference>
<keyword evidence="6" id="KW-0547">Nucleotide-binding</keyword>
<sequence length="1149" mass="129884">MSLASCLAKHFSAAVKKKGQSYYNSGKVSLDDSTGVDVEATVRGSGRLRYEVDIDWSNPRDNVFARCSCPHYEGGNFCKHIWATLLETDDQGIADPSPAAGQLVLLHEYDDENEYDQEDSWLEYEEDVPLLISQMADGKVSKNSRTPSNNATWHQQLAALGSGSSTVGINPSRPQSSRQRQVLYVLDIAASFIARAPCVLLYQQEKKKNGEWGKSKQFKLNRTQIKSMEAADQEVLSLALGTYTGNSWHTDYRAPLSERYHEEVVKFELTPEHHELLLPKLCATGRFGWFLGEQQEAEDAQPLTWDEGPAWQMRVRVNDVKQRKRWQLVGELFRTASDNAQKRGKGKQSKEVTTPLSQPVLLLTSGVAIFEDHVARFDGEFDARWLQLLRANSSVDIPHKDRQTLLAELWATRNPPEVVWPKGLQPQQKQVLPRGYLKINAADERGYSKQRFLQGMLGFAYEETQFPKGDTRHVVASEESEVVLRDYKAETALLKEAADLGLEDYQDRYYAGQRKYGHEENIRLPRNRFTEIVRELTERGWQVEAEGAKVRTAGAFNINVVSGVDWFDLESDLDFGEVSASLPALLAAAKSNDGYVELSDGSRGLLPEEWLEKFAPLADLAEVHEEKLRFRPSQALLLDALLSDRQDELNVQLDRQFRDFRKKLASFAGVEPRDAPRGFQGELRDYQCDGLGWLKFLQDFNLGGCLADDMGLGKTIQVLALLQSRRTRRLKKGEKRLPSLVVAPKSVAGNWVAEAKKFAPRLVVLEYVGTDRSSLVDQFDEADMIITTYGTLRRDIEDLSQRELDYAILDESQAIKNDKSQAAKACRLLKASHRLALTGTPIENHLGELWSQFEFLNPGMLGRSSAFRNFARSGKQDDEQAQQESLAMLRRAISPFLLRRTKEEVLKDLPAKQEQSLPCKLLPADRKRYNELRKHYRDSLLKRVDNDGMNKSKMHVLEALLRLRQAACHPGLIDKKLTGKSSAKLDLLSEQLEDVIAGGHKALVFSQFTSMLAIVRDRLDKQGIVYEYLDGKTSKRQEKVDHFQNDPDCPVFLISLKAGGTGLNLTAADYVFVLDPWWNPAVEAQAIDRAHRIGQTRNVFAYRLIAKDTVEEKILELQKQKRELADALIAGNESLLQEMSAEDLQLLLS</sequence>
<evidence type="ECO:0000313" key="6">
    <source>
        <dbReference type="EMBL" id="QDT01613.1"/>
    </source>
</evidence>
<keyword evidence="1" id="KW-0378">Hydrolase</keyword>
<evidence type="ECO:0000259" key="3">
    <source>
        <dbReference type="PROSITE" id="PS50966"/>
    </source>
</evidence>
<evidence type="ECO:0000259" key="4">
    <source>
        <dbReference type="PROSITE" id="PS51192"/>
    </source>
</evidence>
<dbReference type="PANTHER" id="PTHR10799">
    <property type="entry name" value="SNF2/RAD54 HELICASE FAMILY"/>
    <property type="match status" value="1"/>
</dbReference>
<keyword evidence="6" id="KW-0067">ATP-binding</keyword>
<dbReference type="GO" id="GO:0004386">
    <property type="term" value="F:helicase activity"/>
    <property type="evidence" value="ECO:0007669"/>
    <property type="project" value="UniProtKB-KW"/>
</dbReference>
<dbReference type="InterPro" id="IPR000330">
    <property type="entry name" value="SNF2_N"/>
</dbReference>
<feature type="domain" description="Helicase ATP-binding" evidence="4">
    <location>
        <begin position="695"/>
        <end position="859"/>
    </location>
</feature>
<feature type="domain" description="Helicase C-terminal" evidence="5">
    <location>
        <begin position="987"/>
        <end position="1140"/>
    </location>
</feature>
<keyword evidence="2" id="KW-0479">Metal-binding</keyword>
<dbReference type="AlphaFoldDB" id="A0A517N3A7"/>
<dbReference type="Pfam" id="PF08455">
    <property type="entry name" value="SNF2_assoc"/>
    <property type="match status" value="1"/>
</dbReference>
<keyword evidence="2" id="KW-0863">Zinc-finger</keyword>
<dbReference type="InterPro" id="IPR038718">
    <property type="entry name" value="SNF2-like_sf"/>
</dbReference>
<dbReference type="OrthoDB" id="9814088at2"/>
<dbReference type="GO" id="GO:0005524">
    <property type="term" value="F:ATP binding"/>
    <property type="evidence" value="ECO:0007669"/>
    <property type="project" value="InterPro"/>
</dbReference>
<evidence type="ECO:0000256" key="2">
    <source>
        <dbReference type="PROSITE-ProRule" id="PRU00325"/>
    </source>
</evidence>
<dbReference type="CDD" id="cd18012">
    <property type="entry name" value="DEXQc_arch_SWI2_SNF2"/>
    <property type="match status" value="1"/>
</dbReference>
<proteinExistence type="predicted"/>
<evidence type="ECO:0000313" key="7">
    <source>
        <dbReference type="Proteomes" id="UP000319852"/>
    </source>
</evidence>
<organism evidence="6 7">
    <name type="scientific">Adhaeretor mobilis</name>
    <dbReference type="NCBI Taxonomy" id="1930276"/>
    <lineage>
        <taxon>Bacteria</taxon>
        <taxon>Pseudomonadati</taxon>
        <taxon>Planctomycetota</taxon>
        <taxon>Planctomycetia</taxon>
        <taxon>Pirellulales</taxon>
        <taxon>Lacipirellulaceae</taxon>
        <taxon>Adhaeretor</taxon>
    </lineage>
</organism>
<dbReference type="InterPro" id="IPR014001">
    <property type="entry name" value="Helicase_ATP-bd"/>
</dbReference>
<gene>
    <name evidence="6" type="ORF">HG15A2_49600</name>
</gene>
<dbReference type="Gene3D" id="3.40.50.300">
    <property type="entry name" value="P-loop containing nucleotide triphosphate hydrolases"/>
    <property type="match status" value="1"/>
</dbReference>
<keyword evidence="6" id="KW-0347">Helicase</keyword>
<dbReference type="KEGG" id="amob:HG15A2_49600"/>
<name>A0A517N3A7_9BACT</name>
<dbReference type="PROSITE" id="PS51194">
    <property type="entry name" value="HELICASE_CTER"/>
    <property type="match status" value="1"/>
</dbReference>
<dbReference type="InterPro" id="IPR013663">
    <property type="entry name" value="Helicase_SWF/SNF/SWI_bac"/>
</dbReference>
<protein>
    <submittedName>
        <fullName evidence="6">ATP-dependent helicase HepA</fullName>
    </submittedName>
</protein>
<dbReference type="SMART" id="SM00487">
    <property type="entry name" value="DEXDc"/>
    <property type="match status" value="1"/>
</dbReference>
<dbReference type="Proteomes" id="UP000319852">
    <property type="component" value="Chromosome"/>
</dbReference>
<keyword evidence="2" id="KW-0862">Zinc</keyword>
<dbReference type="RefSeq" id="WP_145063834.1">
    <property type="nucleotide sequence ID" value="NZ_CP036263.1"/>
</dbReference>
<dbReference type="SMART" id="SM00490">
    <property type="entry name" value="HELICc"/>
    <property type="match status" value="1"/>
</dbReference>
<dbReference type="InterPro" id="IPR007527">
    <property type="entry name" value="Znf_SWIM"/>
</dbReference>
<reference evidence="6 7" key="1">
    <citation type="submission" date="2019-02" db="EMBL/GenBank/DDBJ databases">
        <title>Deep-cultivation of Planctomycetes and their phenomic and genomic characterization uncovers novel biology.</title>
        <authorList>
            <person name="Wiegand S."/>
            <person name="Jogler M."/>
            <person name="Boedeker C."/>
            <person name="Pinto D."/>
            <person name="Vollmers J."/>
            <person name="Rivas-Marin E."/>
            <person name="Kohn T."/>
            <person name="Peeters S.H."/>
            <person name="Heuer A."/>
            <person name="Rast P."/>
            <person name="Oberbeckmann S."/>
            <person name="Bunk B."/>
            <person name="Jeske O."/>
            <person name="Meyerdierks A."/>
            <person name="Storesund J.E."/>
            <person name="Kallscheuer N."/>
            <person name="Luecker S."/>
            <person name="Lage O.M."/>
            <person name="Pohl T."/>
            <person name="Merkel B.J."/>
            <person name="Hornburger P."/>
            <person name="Mueller R.-W."/>
            <person name="Bruemmer F."/>
            <person name="Labrenz M."/>
            <person name="Spormann A.M."/>
            <person name="Op den Camp H."/>
            <person name="Overmann J."/>
            <person name="Amann R."/>
            <person name="Jetten M.S.M."/>
            <person name="Mascher T."/>
            <person name="Medema M.H."/>
            <person name="Devos D.P."/>
            <person name="Kaster A.-K."/>
            <person name="Ovreas L."/>
            <person name="Rohde M."/>
            <person name="Galperin M.Y."/>
            <person name="Jogler C."/>
        </authorList>
    </citation>
    <scope>NUCLEOTIDE SEQUENCE [LARGE SCALE GENOMIC DNA]</scope>
    <source>
        <strain evidence="6 7">HG15A2</strain>
    </source>
</reference>
<dbReference type="Pfam" id="PF00176">
    <property type="entry name" value="SNF2-rel_dom"/>
    <property type="match status" value="1"/>
</dbReference>
<dbReference type="SUPFAM" id="SSF52540">
    <property type="entry name" value="P-loop containing nucleoside triphosphate hydrolases"/>
    <property type="match status" value="2"/>
</dbReference>
<dbReference type="InterPro" id="IPR001650">
    <property type="entry name" value="Helicase_C-like"/>
</dbReference>
<dbReference type="Pfam" id="PF04434">
    <property type="entry name" value="SWIM"/>
    <property type="match status" value="1"/>
</dbReference>
<evidence type="ECO:0000259" key="5">
    <source>
        <dbReference type="PROSITE" id="PS51194"/>
    </source>
</evidence>
<dbReference type="GO" id="GO:0016787">
    <property type="term" value="F:hydrolase activity"/>
    <property type="evidence" value="ECO:0007669"/>
    <property type="project" value="UniProtKB-KW"/>
</dbReference>
<accession>A0A517N3A7</accession>
<dbReference type="PROSITE" id="PS51192">
    <property type="entry name" value="HELICASE_ATP_BIND_1"/>
    <property type="match status" value="1"/>
</dbReference>
<dbReference type="EMBL" id="CP036263">
    <property type="protein sequence ID" value="QDT01613.1"/>
    <property type="molecule type" value="Genomic_DNA"/>
</dbReference>
<dbReference type="InterPro" id="IPR027417">
    <property type="entry name" value="P-loop_NTPase"/>
</dbReference>
<dbReference type="Pfam" id="PF00271">
    <property type="entry name" value="Helicase_C"/>
    <property type="match status" value="1"/>
</dbReference>
<dbReference type="CDD" id="cd18793">
    <property type="entry name" value="SF2_C_SNF"/>
    <property type="match status" value="1"/>
</dbReference>
<dbReference type="PROSITE" id="PS50966">
    <property type="entry name" value="ZF_SWIM"/>
    <property type="match status" value="1"/>
</dbReference>
<dbReference type="GO" id="GO:0008270">
    <property type="term" value="F:zinc ion binding"/>
    <property type="evidence" value="ECO:0007669"/>
    <property type="project" value="UniProtKB-KW"/>
</dbReference>
<evidence type="ECO:0000256" key="1">
    <source>
        <dbReference type="ARBA" id="ARBA00022801"/>
    </source>
</evidence>
<keyword evidence="7" id="KW-1185">Reference proteome</keyword>